<protein>
    <submittedName>
        <fullName evidence="1">Uncharacterized protein</fullName>
    </submittedName>
</protein>
<gene>
    <name evidence="1" type="ORF">SHERM_02746</name>
</gene>
<organism evidence="1 2">
    <name type="scientific">Striga hermonthica</name>
    <name type="common">Purple witchweed</name>
    <name type="synonym">Buchnera hermonthica</name>
    <dbReference type="NCBI Taxonomy" id="68872"/>
    <lineage>
        <taxon>Eukaryota</taxon>
        <taxon>Viridiplantae</taxon>
        <taxon>Streptophyta</taxon>
        <taxon>Embryophyta</taxon>
        <taxon>Tracheophyta</taxon>
        <taxon>Spermatophyta</taxon>
        <taxon>Magnoliopsida</taxon>
        <taxon>eudicotyledons</taxon>
        <taxon>Gunneridae</taxon>
        <taxon>Pentapetalae</taxon>
        <taxon>asterids</taxon>
        <taxon>lamiids</taxon>
        <taxon>Lamiales</taxon>
        <taxon>Orobanchaceae</taxon>
        <taxon>Buchnereae</taxon>
        <taxon>Striga</taxon>
    </lineage>
</organism>
<dbReference type="EMBL" id="CACSLK010028053">
    <property type="protein sequence ID" value="CAA0834941.1"/>
    <property type="molecule type" value="Genomic_DNA"/>
</dbReference>
<keyword evidence="2" id="KW-1185">Reference proteome</keyword>
<name>A0A9N7RLV6_STRHE</name>
<evidence type="ECO:0000313" key="1">
    <source>
        <dbReference type="EMBL" id="CAA0834941.1"/>
    </source>
</evidence>
<feature type="non-terminal residue" evidence="1">
    <location>
        <position position="1"/>
    </location>
</feature>
<dbReference type="AlphaFoldDB" id="A0A9N7RLV6"/>
<comment type="caution">
    <text evidence="1">The sequence shown here is derived from an EMBL/GenBank/DDBJ whole genome shotgun (WGS) entry which is preliminary data.</text>
</comment>
<proteinExistence type="predicted"/>
<reference evidence="1" key="1">
    <citation type="submission" date="2019-12" db="EMBL/GenBank/DDBJ databases">
        <authorList>
            <person name="Scholes J."/>
        </authorList>
    </citation>
    <scope>NUCLEOTIDE SEQUENCE</scope>
</reference>
<evidence type="ECO:0000313" key="2">
    <source>
        <dbReference type="Proteomes" id="UP001153555"/>
    </source>
</evidence>
<sequence>MSACGKLFFHDSSAEILALMNLREIANPPQLEVETLETKKKNWRKFVNSDATGYQGSHCERNLN</sequence>
<accession>A0A9N7RLV6</accession>
<dbReference type="Proteomes" id="UP001153555">
    <property type="component" value="Unassembled WGS sequence"/>
</dbReference>